<reference evidence="2 3" key="1">
    <citation type="journal article" date="2016" name="Nat. Commun.">
        <title>Ectomycorrhizal ecology is imprinted in the genome of the dominant symbiotic fungus Cenococcum geophilum.</title>
        <authorList>
            <consortium name="DOE Joint Genome Institute"/>
            <person name="Peter M."/>
            <person name="Kohler A."/>
            <person name="Ohm R.A."/>
            <person name="Kuo A."/>
            <person name="Krutzmann J."/>
            <person name="Morin E."/>
            <person name="Arend M."/>
            <person name="Barry K.W."/>
            <person name="Binder M."/>
            <person name="Choi C."/>
            <person name="Clum A."/>
            <person name="Copeland A."/>
            <person name="Grisel N."/>
            <person name="Haridas S."/>
            <person name="Kipfer T."/>
            <person name="LaButti K."/>
            <person name="Lindquist E."/>
            <person name="Lipzen A."/>
            <person name="Maire R."/>
            <person name="Meier B."/>
            <person name="Mihaltcheva S."/>
            <person name="Molinier V."/>
            <person name="Murat C."/>
            <person name="Poggeler S."/>
            <person name="Quandt C.A."/>
            <person name="Sperisen C."/>
            <person name="Tritt A."/>
            <person name="Tisserant E."/>
            <person name="Crous P.W."/>
            <person name="Henrissat B."/>
            <person name="Nehls U."/>
            <person name="Egli S."/>
            <person name="Spatafora J.W."/>
            <person name="Grigoriev I.V."/>
            <person name="Martin F.M."/>
        </authorList>
    </citation>
    <scope>NUCLEOTIDE SEQUENCE [LARGE SCALE GENOMIC DNA]</scope>
    <source>
        <strain evidence="2 3">CBS 207.34</strain>
    </source>
</reference>
<evidence type="ECO:0000313" key="3">
    <source>
        <dbReference type="Proteomes" id="UP000250140"/>
    </source>
</evidence>
<keyword evidence="3" id="KW-1185">Reference proteome</keyword>
<dbReference type="PANTHER" id="PTHR24148:SF73">
    <property type="entry name" value="HET DOMAIN PROTEIN (AFU_ORTHOLOGUE AFUA_8G01020)"/>
    <property type="match status" value="1"/>
</dbReference>
<dbReference type="PANTHER" id="PTHR24148">
    <property type="entry name" value="ANKYRIN REPEAT DOMAIN-CONTAINING PROTEIN 39 HOMOLOG-RELATED"/>
    <property type="match status" value="1"/>
</dbReference>
<evidence type="ECO:0000313" key="2">
    <source>
        <dbReference type="EMBL" id="OCL01420.1"/>
    </source>
</evidence>
<dbReference type="Pfam" id="PF06985">
    <property type="entry name" value="HET"/>
    <property type="match status" value="1"/>
</dbReference>
<proteinExistence type="predicted"/>
<dbReference type="Pfam" id="PF26639">
    <property type="entry name" value="Het-6_barrel"/>
    <property type="match status" value="1"/>
</dbReference>
<accession>A0A8E2EMI9</accession>
<gene>
    <name evidence="2" type="ORF">AOQ84DRAFT_393676</name>
</gene>
<protein>
    <submittedName>
        <fullName evidence="2">HET-domain-containing protein</fullName>
    </submittedName>
</protein>
<feature type="domain" description="Heterokaryon incompatibility" evidence="1">
    <location>
        <begin position="59"/>
        <end position="218"/>
    </location>
</feature>
<name>A0A8E2EMI9_9PEZI</name>
<dbReference type="InterPro" id="IPR010730">
    <property type="entry name" value="HET"/>
</dbReference>
<dbReference type="Proteomes" id="UP000250140">
    <property type="component" value="Unassembled WGS sequence"/>
</dbReference>
<dbReference type="OrthoDB" id="2157530at2759"/>
<organism evidence="2 3">
    <name type="scientific">Glonium stellatum</name>
    <dbReference type="NCBI Taxonomy" id="574774"/>
    <lineage>
        <taxon>Eukaryota</taxon>
        <taxon>Fungi</taxon>
        <taxon>Dikarya</taxon>
        <taxon>Ascomycota</taxon>
        <taxon>Pezizomycotina</taxon>
        <taxon>Dothideomycetes</taxon>
        <taxon>Pleosporomycetidae</taxon>
        <taxon>Gloniales</taxon>
        <taxon>Gloniaceae</taxon>
        <taxon>Glonium</taxon>
    </lineage>
</organism>
<evidence type="ECO:0000259" key="1">
    <source>
        <dbReference type="Pfam" id="PF06985"/>
    </source>
</evidence>
<dbReference type="EMBL" id="KV751135">
    <property type="protein sequence ID" value="OCL01420.1"/>
    <property type="molecule type" value="Genomic_DNA"/>
</dbReference>
<dbReference type="InterPro" id="IPR052895">
    <property type="entry name" value="HetReg/Transcr_Mod"/>
</dbReference>
<dbReference type="AlphaFoldDB" id="A0A8E2EMI9"/>
<sequence>MLEHNLLVASGGGDTRNRLEYTPLATPRSIRVVILQQGTYDEQVVCSFHQTILDDKPTFTALSYVWGDPTKVLPVKCNGQRINVRANLNAALRRLREESRDITIWVDALSINQMDIEEKSQQVAMMGDIYKITSHVAVYIGEDTENTPGAIELLEMLWKLHLDMKHIPDPERRTIAMMAYQQRSSQYQRLPPPDDPRWDALVEFCRRPYFSRVWVIQEVALAALDPTVICGSYRMPWQQLAYAVNLFWFSEIEFSRHADSCAFHIITITTYRELKEGIGKKEWFSLAHWLSDIKTFCCTDPRDRVYGLYGLATDDLDTTGKIAFKPDYHLSIEELYRNTAATIISQGRALSPLSHAYHKTLTALPSWVPDWTTGDTDLTPLALDYGSDNYRAASGFPAIAHFSSDFKVAHLAGQEIDIVEWCYRPFEASDVSNTPEKRRPGAIRDLWEGHVRPLGEQYARGGKIVEAFWRTLIANTDALRRPAPERFYITFLTFWREMRLWDLAAEQHLQSRERQNVPGEFATTWARDREFIQNTFWNKDQYAAFRSQTLKTFEEQGVRCMCSENRLAQQQTNEGEPVLFYCFLCTLAEMLHDPEGMREFASKRGCPRLRLDDPTEDMMDDQFIAEWFRLLQVDEGRAFPILQSQWADFIDACIKPLSGRSFFITSNKLMGIGPPNMGAGDKAVILAGSNVPFVLRLEDQVEGSQSSFKLLGEAYVHGVMDGSLVRKTSEGNPHWETYTLL</sequence>